<organism evidence="2">
    <name type="scientific">Zea mays</name>
    <name type="common">Maize</name>
    <dbReference type="NCBI Taxonomy" id="4577"/>
    <lineage>
        <taxon>Eukaryota</taxon>
        <taxon>Viridiplantae</taxon>
        <taxon>Streptophyta</taxon>
        <taxon>Embryophyta</taxon>
        <taxon>Tracheophyta</taxon>
        <taxon>Spermatophyta</taxon>
        <taxon>Magnoliopsida</taxon>
        <taxon>Liliopsida</taxon>
        <taxon>Poales</taxon>
        <taxon>Poaceae</taxon>
        <taxon>PACMAD clade</taxon>
        <taxon>Panicoideae</taxon>
        <taxon>Andropogonodae</taxon>
        <taxon>Andropogoneae</taxon>
        <taxon>Tripsacinae</taxon>
        <taxon>Zea</taxon>
    </lineage>
</organism>
<dbReference type="Pfam" id="PF05678">
    <property type="entry name" value="VQ"/>
    <property type="match status" value="1"/>
</dbReference>
<dbReference type="PANTHER" id="PTHR33179:SF35">
    <property type="entry name" value="VQ MOTIF-CONTAINING PROTEIN"/>
    <property type="match status" value="1"/>
</dbReference>
<evidence type="ECO:0000313" key="2">
    <source>
        <dbReference type="EMBL" id="ONM25479.1"/>
    </source>
</evidence>
<reference evidence="2" key="1">
    <citation type="submission" date="2015-12" db="EMBL/GenBank/DDBJ databases">
        <title>Update maize B73 reference genome by single molecule sequencing technologies.</title>
        <authorList>
            <consortium name="Maize Genome Sequencing Project"/>
            <person name="Ware D."/>
        </authorList>
    </citation>
    <scope>NUCLEOTIDE SEQUENCE [LARGE SCALE GENOMIC DNA]</scope>
    <source>
        <tissue evidence="2">Seedling</tissue>
    </source>
</reference>
<accession>A0A1D6F219</accession>
<dbReference type="PANTHER" id="PTHR33179">
    <property type="entry name" value="VQ MOTIF-CONTAINING PROTEIN"/>
    <property type="match status" value="1"/>
</dbReference>
<feature type="compositionally biased region" description="Basic residues" evidence="1">
    <location>
        <begin position="53"/>
        <end position="62"/>
    </location>
</feature>
<evidence type="ECO:0000256" key="1">
    <source>
        <dbReference type="SAM" id="MobiDB-lite"/>
    </source>
</evidence>
<dbReference type="EMBL" id="CM007648">
    <property type="protein sequence ID" value="ONM25479.1"/>
    <property type="molecule type" value="Genomic_DNA"/>
</dbReference>
<feature type="region of interest" description="Disordered" evidence="1">
    <location>
        <begin position="31"/>
        <end position="69"/>
    </location>
</feature>
<protein>
    <submittedName>
        <fullName evidence="2">VQ motif-containing protein</fullName>
    </submittedName>
</protein>
<dbReference type="InterPro" id="IPR039609">
    <property type="entry name" value="VQ_15/22"/>
</dbReference>
<dbReference type="InParanoid" id="A0A1D6F219"/>
<dbReference type="AlphaFoldDB" id="A0A1D6F219"/>
<feature type="compositionally biased region" description="Low complexity" evidence="1">
    <location>
        <begin position="39"/>
        <end position="49"/>
    </location>
</feature>
<gene>
    <name evidence="2" type="ORF">ZEAMMB73_Zm00001d006912</name>
</gene>
<dbReference type="STRING" id="4577.A0A1D6F219"/>
<dbReference type="InterPro" id="IPR008889">
    <property type="entry name" value="VQ"/>
</dbReference>
<proteinExistence type="predicted"/>
<name>A0A1D6F219_MAIZE</name>
<sequence>MGAESRRRGFLLAYNSARYVGQKLLLSRHRAPNKLEPLSPAASAASPSAAPKPPRKRPRVSRRPPPTVITTDVSNFRAMVQEFTGIPTPLPFAPHHLAALPAARSSVALPTIPPRQ</sequence>
<feature type="non-terminal residue" evidence="2">
    <location>
        <position position="116"/>
    </location>
</feature>